<keyword evidence="2" id="KW-1185">Reference proteome</keyword>
<dbReference type="EMBL" id="BQNB010009620">
    <property type="protein sequence ID" value="GJS66018.1"/>
    <property type="molecule type" value="Genomic_DNA"/>
</dbReference>
<reference evidence="1" key="1">
    <citation type="journal article" date="2022" name="Int. J. Mol. Sci.">
        <title>Draft Genome of Tanacetum Coccineum: Genomic Comparison of Closely Related Tanacetum-Family Plants.</title>
        <authorList>
            <person name="Yamashiro T."/>
            <person name="Shiraishi A."/>
            <person name="Nakayama K."/>
            <person name="Satake H."/>
        </authorList>
    </citation>
    <scope>NUCLEOTIDE SEQUENCE</scope>
</reference>
<reference evidence="1" key="2">
    <citation type="submission" date="2022-01" db="EMBL/GenBank/DDBJ databases">
        <authorList>
            <person name="Yamashiro T."/>
            <person name="Shiraishi A."/>
            <person name="Satake H."/>
            <person name="Nakayama K."/>
        </authorList>
    </citation>
    <scope>NUCLEOTIDE SEQUENCE</scope>
</reference>
<proteinExistence type="predicted"/>
<name>A0ABQ4XM59_9ASTR</name>
<comment type="caution">
    <text evidence="1">The sequence shown here is derived from an EMBL/GenBank/DDBJ whole genome shotgun (WGS) entry which is preliminary data.</text>
</comment>
<accession>A0ABQ4XM59</accession>
<organism evidence="1 2">
    <name type="scientific">Tanacetum coccineum</name>
    <dbReference type="NCBI Taxonomy" id="301880"/>
    <lineage>
        <taxon>Eukaryota</taxon>
        <taxon>Viridiplantae</taxon>
        <taxon>Streptophyta</taxon>
        <taxon>Embryophyta</taxon>
        <taxon>Tracheophyta</taxon>
        <taxon>Spermatophyta</taxon>
        <taxon>Magnoliopsida</taxon>
        <taxon>eudicotyledons</taxon>
        <taxon>Gunneridae</taxon>
        <taxon>Pentapetalae</taxon>
        <taxon>asterids</taxon>
        <taxon>campanulids</taxon>
        <taxon>Asterales</taxon>
        <taxon>Asteraceae</taxon>
        <taxon>Asteroideae</taxon>
        <taxon>Anthemideae</taxon>
        <taxon>Anthemidinae</taxon>
        <taxon>Tanacetum</taxon>
    </lineage>
</organism>
<dbReference type="Proteomes" id="UP001151760">
    <property type="component" value="Unassembled WGS sequence"/>
</dbReference>
<gene>
    <name evidence="1" type="ORF">Tco_0680582</name>
</gene>
<sequence>MRLNQLYKFSDRTLVGLRTSLDDITKNIHMEYFPKRRWSSLKKKRAHIMIKAINKLLKERIMMRSLEKFVEHQSDTKVIHNDDGNPSRANVKQALGSILTDSKEYIKMDLEVPGSSRLKDS</sequence>
<protein>
    <submittedName>
        <fullName evidence="1">Uncharacterized protein</fullName>
    </submittedName>
</protein>
<evidence type="ECO:0000313" key="1">
    <source>
        <dbReference type="EMBL" id="GJS66018.1"/>
    </source>
</evidence>
<evidence type="ECO:0000313" key="2">
    <source>
        <dbReference type="Proteomes" id="UP001151760"/>
    </source>
</evidence>